<accession>A0A6C0GXK8</accession>
<evidence type="ECO:0008006" key="3">
    <source>
        <dbReference type="Google" id="ProtNLM"/>
    </source>
</evidence>
<gene>
    <name evidence="1" type="ORF">GXP67_23115</name>
</gene>
<keyword evidence="2" id="KW-1185">Reference proteome</keyword>
<proteinExistence type="predicted"/>
<evidence type="ECO:0000313" key="2">
    <source>
        <dbReference type="Proteomes" id="UP000480178"/>
    </source>
</evidence>
<dbReference type="KEGG" id="rhoz:GXP67_23115"/>
<dbReference type="Proteomes" id="UP000480178">
    <property type="component" value="Chromosome"/>
</dbReference>
<dbReference type="AlphaFoldDB" id="A0A6C0GXK8"/>
<organism evidence="1 2">
    <name type="scientific">Rhodocytophaga rosea</name>
    <dbReference type="NCBI Taxonomy" id="2704465"/>
    <lineage>
        <taxon>Bacteria</taxon>
        <taxon>Pseudomonadati</taxon>
        <taxon>Bacteroidota</taxon>
        <taxon>Cytophagia</taxon>
        <taxon>Cytophagales</taxon>
        <taxon>Rhodocytophagaceae</taxon>
        <taxon>Rhodocytophaga</taxon>
    </lineage>
</organism>
<dbReference type="EMBL" id="CP048222">
    <property type="protein sequence ID" value="QHT72140.1"/>
    <property type="molecule type" value="Genomic_DNA"/>
</dbReference>
<evidence type="ECO:0000313" key="1">
    <source>
        <dbReference type="EMBL" id="QHT72140.1"/>
    </source>
</evidence>
<sequence length="408" mass="46143">MDSIATDYVKLVLQLGNYDADYVDAYYGPEEWRPAPLDSTKKQFPADTFRTQISGLMSQLAEIESTQLAEADKGRYTSLQKQLIAVQAEIDKLSGKTLTFDQEAKAFYDATPPTYTEAHFQGLIAELDKALPGKGDITTRLNKFKESFIIPKEKLDTVFKAAIAEARKRTLQHIKLPANENFTVEYVTNKSWSGYNWYKGNSYSLIQVNTDLPIYIDRAIDLACHEGYPGHHVYNALMEKHLVRDKGWVEFSVYPLFSPQSLIAEGSANYGIDVAFPGNERIAFEKNVLFPLAGLDPAKVESYYQIQDLTKGLSYAGNEAARQYLDGKINKEAAVNWMVKYALMAPERATQRIGFIEKYRSYVINYNLGQDMVASFIEKKGGTTANPQKRWTLFEELLSQPHVPSQLQ</sequence>
<protein>
    <recommendedName>
        <fullName evidence="3">DUF885 domain-containing protein</fullName>
    </recommendedName>
</protein>
<reference evidence="1 2" key="1">
    <citation type="submission" date="2020-01" db="EMBL/GenBank/DDBJ databases">
        <authorList>
            <person name="Kim M.K."/>
        </authorList>
    </citation>
    <scope>NUCLEOTIDE SEQUENCE [LARGE SCALE GENOMIC DNA]</scope>
    <source>
        <strain evidence="1 2">172606-1</strain>
    </source>
</reference>
<name>A0A6C0GXK8_9BACT</name>